<keyword evidence="3" id="KW-0328">Glycosyltransferase</keyword>
<feature type="transmembrane region" description="Helical" evidence="8">
    <location>
        <begin position="333"/>
        <end position="352"/>
    </location>
</feature>
<proteinExistence type="predicted"/>
<dbReference type="GO" id="GO:0005886">
    <property type="term" value="C:plasma membrane"/>
    <property type="evidence" value="ECO:0007669"/>
    <property type="project" value="UniProtKB-SubCell"/>
</dbReference>
<evidence type="ECO:0000256" key="2">
    <source>
        <dbReference type="ARBA" id="ARBA00022475"/>
    </source>
</evidence>
<evidence type="ECO:0000256" key="3">
    <source>
        <dbReference type="ARBA" id="ARBA00022676"/>
    </source>
</evidence>
<evidence type="ECO:0000256" key="1">
    <source>
        <dbReference type="ARBA" id="ARBA00004651"/>
    </source>
</evidence>
<name>A0A4Z0FBM7_9GAMM</name>
<dbReference type="PANTHER" id="PTHR33908:SF3">
    <property type="entry name" value="UNDECAPRENYL PHOSPHATE-ALPHA-4-AMINO-4-DEOXY-L-ARABINOSE ARABINOSYL TRANSFERASE"/>
    <property type="match status" value="1"/>
</dbReference>
<organism evidence="10 11">
    <name type="scientific">Candidatus Macondimonas diazotrophica</name>
    <dbReference type="NCBI Taxonomy" id="2305248"/>
    <lineage>
        <taxon>Bacteria</taxon>
        <taxon>Pseudomonadati</taxon>
        <taxon>Pseudomonadota</taxon>
        <taxon>Gammaproteobacteria</taxon>
        <taxon>Chromatiales</taxon>
        <taxon>Ectothiorhodospiraceae</taxon>
        <taxon>Candidatus Macondimonas</taxon>
    </lineage>
</organism>
<feature type="transmembrane region" description="Helical" evidence="8">
    <location>
        <begin position="151"/>
        <end position="168"/>
    </location>
</feature>
<dbReference type="AlphaFoldDB" id="A0A4Z0FBM7"/>
<feature type="transmembrane region" description="Helical" evidence="8">
    <location>
        <begin position="309"/>
        <end position="327"/>
    </location>
</feature>
<feature type="transmembrane region" description="Helical" evidence="8">
    <location>
        <begin position="126"/>
        <end position="144"/>
    </location>
</feature>
<dbReference type="GO" id="GO:0010041">
    <property type="term" value="P:response to iron(III) ion"/>
    <property type="evidence" value="ECO:0007669"/>
    <property type="project" value="TreeGrafter"/>
</dbReference>
<reference evidence="10 11" key="1">
    <citation type="journal article" date="2019" name="ISME J.">
        <title>Candidatus Macondimonas diazotrophica, a novel gammaproteobacterial genus dominating crude-oil-contaminated coastal sediments.</title>
        <authorList>
            <person name="Karthikeyan S."/>
            <person name="Konstantinidis K."/>
        </authorList>
    </citation>
    <scope>NUCLEOTIDE SEQUENCE [LARGE SCALE GENOMIC DNA]</scope>
    <source>
        <strain evidence="10 11">KTK01</strain>
    </source>
</reference>
<keyword evidence="2" id="KW-1003">Cell membrane</keyword>
<dbReference type="Pfam" id="PF02366">
    <property type="entry name" value="PMT"/>
    <property type="match status" value="1"/>
</dbReference>
<evidence type="ECO:0000256" key="6">
    <source>
        <dbReference type="ARBA" id="ARBA00022989"/>
    </source>
</evidence>
<dbReference type="GO" id="GO:0016763">
    <property type="term" value="F:pentosyltransferase activity"/>
    <property type="evidence" value="ECO:0007669"/>
    <property type="project" value="TreeGrafter"/>
</dbReference>
<evidence type="ECO:0000256" key="7">
    <source>
        <dbReference type="ARBA" id="ARBA00023136"/>
    </source>
</evidence>
<keyword evidence="7 8" id="KW-0472">Membrane</keyword>
<feature type="transmembrane region" description="Helical" evidence="8">
    <location>
        <begin position="226"/>
        <end position="245"/>
    </location>
</feature>
<dbReference type="InterPro" id="IPR050297">
    <property type="entry name" value="LipidA_mod_glycosyltrf_83"/>
</dbReference>
<evidence type="ECO:0000313" key="11">
    <source>
        <dbReference type="Proteomes" id="UP000297890"/>
    </source>
</evidence>
<dbReference type="GO" id="GO:0000030">
    <property type="term" value="F:mannosyltransferase activity"/>
    <property type="evidence" value="ECO:0007669"/>
    <property type="project" value="InterPro"/>
</dbReference>
<evidence type="ECO:0000256" key="5">
    <source>
        <dbReference type="ARBA" id="ARBA00022692"/>
    </source>
</evidence>
<dbReference type="EMBL" id="SRIO01000005">
    <property type="protein sequence ID" value="TFZ83108.1"/>
    <property type="molecule type" value="Genomic_DNA"/>
</dbReference>
<dbReference type="PANTHER" id="PTHR33908">
    <property type="entry name" value="MANNOSYLTRANSFERASE YKCB-RELATED"/>
    <property type="match status" value="1"/>
</dbReference>
<evidence type="ECO:0000256" key="8">
    <source>
        <dbReference type="SAM" id="Phobius"/>
    </source>
</evidence>
<dbReference type="Proteomes" id="UP000297890">
    <property type="component" value="Unassembled WGS sequence"/>
</dbReference>
<keyword evidence="6 8" id="KW-1133">Transmembrane helix</keyword>
<dbReference type="GO" id="GO:0009103">
    <property type="term" value="P:lipopolysaccharide biosynthetic process"/>
    <property type="evidence" value="ECO:0007669"/>
    <property type="project" value="TreeGrafter"/>
</dbReference>
<keyword evidence="4 10" id="KW-0808">Transferase</keyword>
<sequence length="549" mass="59489">MKTAMIAASGFFQRSAVAWLLLFLGALVLFVPGVFTLPPTDRDEPRFAQASRQMLEDGDYLNIRFQDEARLNKPAGIYWLQAASAYLAGSGWANPIWPYRMPSLLGALAAVALTARLGQRLGGNGAGWRAGALLTFTALLLVEARLAKTDAVLLALVVAAQAALWTIYRAHREELEAPARAVQAFWIAQAAAVLIKGPIALMVSGLTVLTLAAADRDVRLWRALRPMWGAVWFGLLVVPWVVAIHRASDGAFWHDAVARDLLAKAARGQESHGAPPGAHLLVTPLTLWPAVLLLVPALIACWRSRAQPAARFLLAWALPFWVVYELIPTKLPHYILPTVPALCLMAGLMRSASVASKVPRWSRWVGGALWGLGAALWLVLAGWLPHWAGESAVVPLLMTAGMLGVAVWLMARAHTWLGLALSAALPAVWILGISLPHLDGLWPSREVARHLERQGLTAPLITAGYTEPSLVFWLGRQTTRLSEGDEAARLALQAPGRPVLVDARRKADFLATLTALGASAEPVAHIQGRQVNGGDWLRLTLYRVTTEVK</sequence>
<protein>
    <submittedName>
        <fullName evidence="10">Glycosyltransferase family 39 protein</fullName>
    </submittedName>
</protein>
<comment type="subcellular location">
    <subcellularLocation>
        <location evidence="1">Cell membrane</location>
        <topology evidence="1">Multi-pass membrane protein</topology>
    </subcellularLocation>
</comment>
<dbReference type="InterPro" id="IPR003342">
    <property type="entry name" value="ArnT-like_N"/>
</dbReference>
<feature type="transmembrane region" description="Helical" evidence="8">
    <location>
        <begin position="416"/>
        <end position="435"/>
    </location>
</feature>
<keyword evidence="11" id="KW-1185">Reference proteome</keyword>
<feature type="transmembrane region" description="Helical" evidence="8">
    <location>
        <begin position="285"/>
        <end position="302"/>
    </location>
</feature>
<evidence type="ECO:0000313" key="10">
    <source>
        <dbReference type="EMBL" id="TFZ83108.1"/>
    </source>
</evidence>
<dbReference type="GO" id="GO:0006493">
    <property type="term" value="P:protein O-linked glycosylation"/>
    <property type="evidence" value="ECO:0007669"/>
    <property type="project" value="InterPro"/>
</dbReference>
<evidence type="ECO:0000259" key="9">
    <source>
        <dbReference type="Pfam" id="PF02366"/>
    </source>
</evidence>
<feature type="transmembrane region" description="Helical" evidence="8">
    <location>
        <begin position="364"/>
        <end position="386"/>
    </location>
</feature>
<evidence type="ECO:0000256" key="4">
    <source>
        <dbReference type="ARBA" id="ARBA00022679"/>
    </source>
</evidence>
<accession>A0A4Z0FBM7</accession>
<feature type="domain" description="ArnT-like N-terminal" evidence="9">
    <location>
        <begin position="46"/>
        <end position="245"/>
    </location>
</feature>
<comment type="caution">
    <text evidence="10">The sequence shown here is derived from an EMBL/GenBank/DDBJ whole genome shotgun (WGS) entry which is preliminary data.</text>
</comment>
<feature type="transmembrane region" description="Helical" evidence="8">
    <location>
        <begin position="188"/>
        <end position="214"/>
    </location>
</feature>
<keyword evidence="5 8" id="KW-0812">Transmembrane</keyword>
<gene>
    <name evidence="10" type="ORF">E4680_05605</name>
</gene>
<feature type="transmembrane region" description="Helical" evidence="8">
    <location>
        <begin position="392"/>
        <end position="409"/>
    </location>
</feature>